<feature type="coiled-coil region" evidence="1">
    <location>
        <begin position="483"/>
        <end position="513"/>
    </location>
</feature>
<dbReference type="Gene3D" id="1.20.920.20">
    <property type="match status" value="1"/>
</dbReference>
<dbReference type="GO" id="GO:0051959">
    <property type="term" value="F:dynein light intermediate chain binding"/>
    <property type="evidence" value="ECO:0007669"/>
    <property type="project" value="InterPro"/>
</dbReference>
<proteinExistence type="predicted"/>
<feature type="compositionally biased region" description="Basic and acidic residues" evidence="2">
    <location>
        <begin position="1665"/>
        <end position="1689"/>
    </location>
</feature>
<dbReference type="InterPro" id="IPR024317">
    <property type="entry name" value="Dynein_heavy_chain_D4_dom"/>
</dbReference>
<dbReference type="GO" id="GO:0060294">
    <property type="term" value="P:cilium movement involved in cell motility"/>
    <property type="evidence" value="ECO:0007669"/>
    <property type="project" value="TreeGrafter"/>
</dbReference>
<feature type="compositionally biased region" description="Basic and acidic residues" evidence="2">
    <location>
        <begin position="240"/>
        <end position="249"/>
    </location>
</feature>
<accession>A0A9W7GIG1</accession>
<protein>
    <recommendedName>
        <fullName evidence="3">Dynein heavy chain AAA module D4 domain-containing protein</fullName>
    </recommendedName>
</protein>
<gene>
    <name evidence="4" type="ORF">TrCOL_g9836</name>
</gene>
<dbReference type="InterPro" id="IPR026983">
    <property type="entry name" value="DHC"/>
</dbReference>
<sequence length="2026" mass="224300">MGRRGSVIRGRRKSSVSSSLTSSGRMSFIMSADESYGKKALRSCIELTILREYNNVTAMDTFRNWPKANKRPLIMENTVENIASLIRLLTLSFGHALLCGRRGSGKRSAARLAGILASHEVIEIKNSTFVRTDLIFKSPVVNAIRGLNWRDCIRDAIFNAIGVNLMGGGTQKKLASVRPTLLVIHEAQELSSGVSEALGFIMSSGEVANILSTKDIVDILQLWENAKEDKALETGQALMDGDRDTKAEGGRNSTSKHKRAQEKKREAELLFDDPRILRVRNKIAQLCASNITIFFCIDDADAEGSSGRTGNMTKFKQANSSLARGTHTVHFREWNERELKEVSFKMLVQGGDDEDTAAEATTNMEKLAGINGNQVATGDTEGRGGISGHGGFDNGGDDDDEDKDDDELASASFGLKVEWQSAGARLAPKIDKVATEFFFKWQHKLPSSVELVLATGSLMCMVELFRKMIKQVATWMCARCFKIQYALDCIERLQKEVKDLRELRRELEESGKSVYENESHTLHGSSLGDLEKIIANTQQLVPALGETQARLHFELEEAQTAVDRFPGDALVACATVAYGSSWPHYVREDFIACMKGVVEEGGLRVTKERRGLLGSLRDTAQMSGWSLGGGGRGCLAKFQTLLDAASMLLLLPGYCHVLIDSSKQCEGWFKTEYEKLGNRKVVVEELSMKLSLMKVKQIASKHASGGRECVVLVSGIEHGLHNEFSLLLSSGFKATSIDEDEDEDTFDEEVEGQKTRMLKIPLFGEGQDPILLPSTLKFVIICDTLITAKKNIPASSLRNAGIVNYCSGWKRNQQRDIYNSIWVNKNDDGEEGVRGGGGEGEWLKNSAAKVIKREEIKHLCASIKQEMEGDSHTRKNSNLAENLVTYDMRIRQTTMDMIATLSNAQATYKRNTEAGELAEFQITTLGDKILHAKRAWHATEMRLRELRSLRKAQVREASVFEGAANRICEILDYLSQTISCVCPNMSYAHEVISNKQFLRKILRRGLSGLEFEKKGQAKGSNYLKALMLIKRMVRKVIAKRDVGSLEGKKNEKERVRELTIRHESRKSAMIIKRKSAQKYDRNLTIAVTPQGEVVRIERGMKKIAEGKESSEEDVKARKTLKGLTKHVEEAFLEEICRCVPPDIRWLMAMGVSVDHLKREEGIGGGEWEIMLELIGHEYRVEGGDVEGEEDEEEEGEEGLFEKESFGVGGVVEEEESSEEETTDEEEGEDTFVAKEKVAESSISLPDEFANFKTVPSPQPAIHGLNATSGAELKELSESLKGYSKMKSVPQEVISRLVLLETKHQRTFAGITRGVFEHFELWRDWIRKIHIDVNEYGLDSDPADLMPRDLTRNLLNKSNGTEGYGSWIRGMSNFQLLLVIAALDQTLLSSVSLLVLNEHIESVRTIIQRSANVDISRAMRTSTPYVPILFLCPAGGDNFSNHGGYVNVYREITSFARMNNVKVRIANGSMDVQSNVDAAEAEKEAKIVEICGVKLTIKEIKELKIAIMLGEWMVIEDFDGKAASGAELIKEVISGHADELASAALKAPQLWAKAGRASEVEIRNSMLAGIGEDDEMGGDDRPATGMRLARVSSFRRQSSFRTALGVGEDMGKKARMKSTLFAASVAGDGGGEVGIAEALGLAMKTKRRMTRMQGGGAGRGEGVEGGEERRKRESYLERRQSSARGEDWGRSRSPTNGGGGGPGNVEEEGKGGGRGEGEEGRGGFRREKIKVNRNFRLFLISNVDRGEKHKHNVLSVAMNGSSGAMVARNNLEDGDKDISDGSYVIWGERHASEAGEVQQGVILSRLIRDLGSFMVKDEESSRKQELAYSGEMDEEVSLLWKYLADAHDAAERKCDALSRSVRGVDSRADCLPMIMMLVQRFMAPLLRAITVDYDKLADLGNTLGEEEGMEGLEGAKPAVASTRHNYMNSDKIQFIKYVCAGRIKVDKEQWDIIQEFKVTTKFLCQWVYSDMVVEEGGGGSSSKGRGRWWAEEEGREGESIAGKLRAISDAFGAEFWGESGEWVRGFV</sequence>
<dbReference type="GO" id="GO:0045505">
    <property type="term" value="F:dynein intermediate chain binding"/>
    <property type="evidence" value="ECO:0007669"/>
    <property type="project" value="InterPro"/>
</dbReference>
<dbReference type="InterPro" id="IPR027417">
    <property type="entry name" value="P-loop_NTPase"/>
</dbReference>
<dbReference type="SUPFAM" id="SSF52540">
    <property type="entry name" value="P-loop containing nucleoside triphosphate hydrolases"/>
    <property type="match status" value="1"/>
</dbReference>
<comment type="caution">
    <text evidence="4">The sequence shown here is derived from an EMBL/GenBank/DDBJ whole genome shotgun (WGS) entry which is preliminary data.</text>
</comment>
<evidence type="ECO:0000259" key="3">
    <source>
        <dbReference type="Pfam" id="PF12780"/>
    </source>
</evidence>
<feature type="region of interest" description="Disordered" evidence="2">
    <location>
        <begin position="1646"/>
        <end position="1724"/>
    </location>
</feature>
<dbReference type="GO" id="GO:0008569">
    <property type="term" value="F:minus-end-directed microtubule motor activity"/>
    <property type="evidence" value="ECO:0007669"/>
    <property type="project" value="TreeGrafter"/>
</dbReference>
<dbReference type="PANTHER" id="PTHR10676">
    <property type="entry name" value="DYNEIN HEAVY CHAIN FAMILY PROTEIN"/>
    <property type="match status" value="1"/>
</dbReference>
<feature type="region of interest" description="Disordered" evidence="2">
    <location>
        <begin position="1974"/>
        <end position="1993"/>
    </location>
</feature>
<feature type="region of interest" description="Disordered" evidence="2">
    <location>
        <begin position="235"/>
        <end position="265"/>
    </location>
</feature>
<feature type="compositionally biased region" description="Gly residues" evidence="2">
    <location>
        <begin position="383"/>
        <end position="394"/>
    </location>
</feature>
<dbReference type="EMBL" id="BRYA01001544">
    <property type="protein sequence ID" value="GMI45351.1"/>
    <property type="molecule type" value="Genomic_DNA"/>
</dbReference>
<feature type="compositionally biased region" description="Acidic residues" evidence="2">
    <location>
        <begin position="1183"/>
        <end position="1198"/>
    </location>
</feature>
<keyword evidence="1" id="KW-0175">Coiled coil</keyword>
<evidence type="ECO:0000313" key="4">
    <source>
        <dbReference type="EMBL" id="GMI45351.1"/>
    </source>
</evidence>
<name>A0A9W7GIG1_9STRA</name>
<feature type="domain" description="Dynein heavy chain AAA module D4" evidence="3">
    <location>
        <begin position="75"/>
        <end position="125"/>
    </location>
</feature>
<feature type="region of interest" description="Disordered" evidence="2">
    <location>
        <begin position="1182"/>
        <end position="1230"/>
    </location>
</feature>
<keyword evidence="5" id="KW-1185">Reference proteome</keyword>
<feature type="compositionally biased region" description="Acidic residues" evidence="2">
    <location>
        <begin position="395"/>
        <end position="406"/>
    </location>
</feature>
<dbReference type="GO" id="GO:0097729">
    <property type="term" value="C:9+2 motile cilium"/>
    <property type="evidence" value="ECO:0007669"/>
    <property type="project" value="TreeGrafter"/>
</dbReference>
<feature type="compositionally biased region" description="Basic and acidic residues" evidence="2">
    <location>
        <begin position="1706"/>
        <end position="1724"/>
    </location>
</feature>
<feature type="region of interest" description="Disordered" evidence="2">
    <location>
        <begin position="373"/>
        <end position="406"/>
    </location>
</feature>
<feature type="compositionally biased region" description="Acidic residues" evidence="2">
    <location>
        <begin position="1211"/>
        <end position="1229"/>
    </location>
</feature>
<dbReference type="Proteomes" id="UP001165065">
    <property type="component" value="Unassembled WGS sequence"/>
</dbReference>
<dbReference type="Gene3D" id="3.40.50.300">
    <property type="entry name" value="P-loop containing nucleotide triphosphate hydrolases"/>
    <property type="match status" value="1"/>
</dbReference>
<evidence type="ECO:0000313" key="5">
    <source>
        <dbReference type="Proteomes" id="UP001165065"/>
    </source>
</evidence>
<dbReference type="Pfam" id="PF12780">
    <property type="entry name" value="AAA_8"/>
    <property type="match status" value="1"/>
</dbReference>
<evidence type="ECO:0000256" key="2">
    <source>
        <dbReference type="SAM" id="MobiDB-lite"/>
    </source>
</evidence>
<reference evidence="5" key="1">
    <citation type="journal article" date="2023" name="Commun. Biol.">
        <title>Genome analysis of Parmales, the sister group of diatoms, reveals the evolutionary specialization of diatoms from phago-mixotrophs to photoautotrophs.</title>
        <authorList>
            <person name="Ban H."/>
            <person name="Sato S."/>
            <person name="Yoshikawa S."/>
            <person name="Yamada K."/>
            <person name="Nakamura Y."/>
            <person name="Ichinomiya M."/>
            <person name="Sato N."/>
            <person name="Blanc-Mathieu R."/>
            <person name="Endo H."/>
            <person name="Kuwata A."/>
            <person name="Ogata H."/>
        </authorList>
    </citation>
    <scope>NUCLEOTIDE SEQUENCE [LARGE SCALE GENOMIC DNA]</scope>
</reference>
<organism evidence="4 5">
    <name type="scientific">Triparma columacea</name>
    <dbReference type="NCBI Taxonomy" id="722753"/>
    <lineage>
        <taxon>Eukaryota</taxon>
        <taxon>Sar</taxon>
        <taxon>Stramenopiles</taxon>
        <taxon>Ochrophyta</taxon>
        <taxon>Bolidophyceae</taxon>
        <taxon>Parmales</taxon>
        <taxon>Triparmaceae</taxon>
        <taxon>Triparma</taxon>
    </lineage>
</organism>
<evidence type="ECO:0000256" key="1">
    <source>
        <dbReference type="SAM" id="Coils"/>
    </source>
</evidence>
<dbReference type="GO" id="GO:0030286">
    <property type="term" value="C:dynein complex"/>
    <property type="evidence" value="ECO:0007669"/>
    <property type="project" value="InterPro"/>
</dbReference>